<protein>
    <submittedName>
        <fullName evidence="2">2719_t:CDS:1</fullName>
    </submittedName>
</protein>
<reference evidence="2 3" key="1">
    <citation type="submission" date="2021-06" db="EMBL/GenBank/DDBJ databases">
        <authorList>
            <person name="Kallberg Y."/>
            <person name="Tangrot J."/>
            <person name="Rosling A."/>
        </authorList>
    </citation>
    <scope>NUCLEOTIDE SEQUENCE [LARGE SCALE GENOMIC DNA]</scope>
    <source>
        <strain evidence="2 3">120-4 pot B 10/14</strain>
    </source>
</reference>
<dbReference type="EMBL" id="CAJVQB010002251">
    <property type="protein sequence ID" value="CAG8567671.1"/>
    <property type="molecule type" value="Genomic_DNA"/>
</dbReference>
<organism evidence="2 3">
    <name type="scientific">Gigaspora margarita</name>
    <dbReference type="NCBI Taxonomy" id="4874"/>
    <lineage>
        <taxon>Eukaryota</taxon>
        <taxon>Fungi</taxon>
        <taxon>Fungi incertae sedis</taxon>
        <taxon>Mucoromycota</taxon>
        <taxon>Glomeromycotina</taxon>
        <taxon>Glomeromycetes</taxon>
        <taxon>Diversisporales</taxon>
        <taxon>Gigasporaceae</taxon>
        <taxon>Gigaspora</taxon>
    </lineage>
</organism>
<name>A0ABN7UF33_GIGMA</name>
<gene>
    <name evidence="2" type="ORF">GMARGA_LOCUS5328</name>
</gene>
<dbReference type="Proteomes" id="UP000789901">
    <property type="component" value="Unassembled WGS sequence"/>
</dbReference>
<feature type="region of interest" description="Disordered" evidence="1">
    <location>
        <begin position="183"/>
        <end position="208"/>
    </location>
</feature>
<evidence type="ECO:0000313" key="3">
    <source>
        <dbReference type="Proteomes" id="UP000789901"/>
    </source>
</evidence>
<proteinExistence type="predicted"/>
<sequence length="219" mass="25190">MYGTIRKESMTIDELYKKILRIGRQANYRPEKLCRKFLDALPLPWLKKAENISEHLPLNELAKKLYEIELRRIARHKRDRISDPLVSHDNLFDGPPLPHKPDKLRSARIDRLESIIGKVANTVGSVADSVGQLTNQLGRMTLNDQSRKPFYCSVPEPNKNQFRIKLHGKTYVIPTYSKVPIAKEPPKEEQESSSQIFANSSNPTSENFKKNAKILKNVF</sequence>
<evidence type="ECO:0000313" key="2">
    <source>
        <dbReference type="EMBL" id="CAG8567671.1"/>
    </source>
</evidence>
<evidence type="ECO:0000256" key="1">
    <source>
        <dbReference type="SAM" id="MobiDB-lite"/>
    </source>
</evidence>
<comment type="caution">
    <text evidence="2">The sequence shown here is derived from an EMBL/GenBank/DDBJ whole genome shotgun (WGS) entry which is preliminary data.</text>
</comment>
<accession>A0ABN7UF33</accession>
<keyword evidence="3" id="KW-1185">Reference proteome</keyword>
<feature type="compositionally biased region" description="Polar residues" evidence="1">
    <location>
        <begin position="196"/>
        <end position="206"/>
    </location>
</feature>